<dbReference type="PANTHER" id="PTHR37316:SF3">
    <property type="entry name" value="TEICHOIC ACID GLYCEROL-PHOSPHATE TRANSFERASE"/>
    <property type="match status" value="1"/>
</dbReference>
<name>A0ABQ0BRJ0_9FIRM</name>
<comment type="similarity">
    <text evidence="2">Belongs to the CDP-glycerol glycerophosphotransferase family.</text>
</comment>
<dbReference type="SUPFAM" id="SSF53756">
    <property type="entry name" value="UDP-Glycosyltransferase/glycogen phosphorylase"/>
    <property type="match status" value="2"/>
</dbReference>
<protein>
    <submittedName>
        <fullName evidence="8">Glycosyltransferase</fullName>
    </submittedName>
</protein>
<comment type="caution">
    <text evidence="8">The sequence shown here is derived from an EMBL/GenBank/DDBJ whole genome shotgun (WGS) entry which is preliminary data.</text>
</comment>
<dbReference type="Pfam" id="PF04464">
    <property type="entry name" value="Glyphos_transf"/>
    <property type="match status" value="1"/>
</dbReference>
<comment type="subcellular location">
    <subcellularLocation>
        <location evidence="1">Cell membrane</location>
        <topology evidence="1">Peripheral membrane protein</topology>
    </subcellularLocation>
</comment>
<evidence type="ECO:0000256" key="3">
    <source>
        <dbReference type="ARBA" id="ARBA00022475"/>
    </source>
</evidence>
<proteinExistence type="inferred from homology"/>
<evidence type="ECO:0000256" key="1">
    <source>
        <dbReference type="ARBA" id="ARBA00004202"/>
    </source>
</evidence>
<dbReference type="InterPro" id="IPR043148">
    <property type="entry name" value="TagF_C"/>
</dbReference>
<dbReference type="Gene3D" id="3.40.50.2000">
    <property type="entry name" value="Glycogen Phosphorylase B"/>
    <property type="match status" value="2"/>
</dbReference>
<dbReference type="InterPro" id="IPR051612">
    <property type="entry name" value="Teichoic_Acid_Biosynth"/>
</dbReference>
<dbReference type="Proteomes" id="UP001600941">
    <property type="component" value="Unassembled WGS sequence"/>
</dbReference>
<dbReference type="InterPro" id="IPR007554">
    <property type="entry name" value="Glycerophosphate_synth"/>
</dbReference>
<sequence length="800" mass="93169">MRKIKKIKKILIKVKNILRSSWYIYYYYHSELDERMILLDSKNGKDLGGNVFRLAQELSGNSEYKNYKLYFSSNKNTKNQLKKLLKAYNISYSSIVKEAGFRHYKILARAKYLITDTSFPLEYIKKDGQTIINTWHGTPLKKMGKDIDNQAYSMGNVQKSLLAADYLLYPSNYMKNIMVQAYCLENIFKGKILCSGYPRNSVFFKAEEGEALRKKLYPNKKKIYAYMPTWRGVVGKVQTNEQIAEVESYLLQLDNALAEDEIFLVRLHPFVAKAMDYSKFQHISSFPEGYEPYDILNTVDCLVTDYSSVFFDFANSGKKIVLFVYDKEDYLDDRGIYVQLDKFPFPQVYSVDELVNEIRKPKNYDDTEFREQYCQYDGLNVAAEVCRHVIKNNKVFQEETVEKNGKENILICCGVLARNGLTTAFLNLLEHVDKKKRNYFVTFVKSGLKRDPLRVKQLPSWVGIVPISGFFGRTPLEVIATVLYFRKNKKNDWIIKYVDRYYSREFYKHYGSCDYEYVIHYSGYGEKMLTMFQNANRKNIVFVHNDMVKELEGKSNQHALTVKRAYASYYKVVPVTTDIYAPTYELGKNEKNIQVVNNCHDYKGVLNKSNKKVKFDEKTVCSISEEELCEILDSSENKFITIGRFSYEKGHRMLIDAFDRYYERKKEGYLIIIGGYGPLYSETLEYAQSLESRNRIIIIHYMSNPMPVLKQCDLFILSSIYEGLGLVILEADTLGIPAISTDIPGPRGFMREHGGYLVEPNSEGIYEGMMAFNRGEVHAMNVNYEEYNRIAVEQFEQLFK</sequence>
<dbReference type="Gene3D" id="3.40.50.11820">
    <property type="match status" value="1"/>
</dbReference>
<evidence type="ECO:0000256" key="5">
    <source>
        <dbReference type="ARBA" id="ARBA00022944"/>
    </source>
</evidence>
<dbReference type="Gene3D" id="3.40.50.12580">
    <property type="match status" value="1"/>
</dbReference>
<evidence type="ECO:0000256" key="6">
    <source>
        <dbReference type="ARBA" id="ARBA00023136"/>
    </source>
</evidence>
<dbReference type="Pfam" id="PF00534">
    <property type="entry name" value="Glycos_transf_1"/>
    <property type="match status" value="1"/>
</dbReference>
<keyword evidence="4" id="KW-0808">Transferase</keyword>
<dbReference type="EMBL" id="BAABZQ010000001">
    <property type="protein sequence ID" value="GAA6499153.1"/>
    <property type="molecule type" value="Genomic_DNA"/>
</dbReference>
<keyword evidence="9" id="KW-1185">Reference proteome</keyword>
<evidence type="ECO:0000256" key="2">
    <source>
        <dbReference type="ARBA" id="ARBA00010488"/>
    </source>
</evidence>
<evidence type="ECO:0000313" key="8">
    <source>
        <dbReference type="EMBL" id="GAA6499153.1"/>
    </source>
</evidence>
<evidence type="ECO:0000256" key="4">
    <source>
        <dbReference type="ARBA" id="ARBA00022679"/>
    </source>
</evidence>
<keyword evidence="6" id="KW-0472">Membrane</keyword>
<feature type="domain" description="Glycosyl transferase family 1" evidence="7">
    <location>
        <begin position="633"/>
        <end position="770"/>
    </location>
</feature>
<dbReference type="InterPro" id="IPR001296">
    <property type="entry name" value="Glyco_trans_1"/>
</dbReference>
<dbReference type="PANTHER" id="PTHR37316">
    <property type="entry name" value="TEICHOIC ACID GLYCEROL-PHOSPHATE PRIMASE"/>
    <property type="match status" value="1"/>
</dbReference>
<keyword evidence="5" id="KW-0777">Teichoic acid biosynthesis</keyword>
<keyword evidence="3" id="KW-1003">Cell membrane</keyword>
<dbReference type="InterPro" id="IPR043149">
    <property type="entry name" value="TagF_N"/>
</dbReference>
<dbReference type="CDD" id="cd03811">
    <property type="entry name" value="GT4_GT28_WabH-like"/>
    <property type="match status" value="1"/>
</dbReference>
<gene>
    <name evidence="8" type="ORF">K340107D12_19690</name>
</gene>
<organism evidence="8 9">
    <name type="scientific">Blautia parvula</name>
    <dbReference type="NCBI Taxonomy" id="2877527"/>
    <lineage>
        <taxon>Bacteria</taxon>
        <taxon>Bacillati</taxon>
        <taxon>Bacillota</taxon>
        <taxon>Clostridia</taxon>
        <taxon>Lachnospirales</taxon>
        <taxon>Lachnospiraceae</taxon>
        <taxon>Blautia</taxon>
    </lineage>
</organism>
<evidence type="ECO:0000313" key="9">
    <source>
        <dbReference type="Proteomes" id="UP001600941"/>
    </source>
</evidence>
<reference evidence="8 9" key="1">
    <citation type="submission" date="2024-04" db="EMBL/GenBank/DDBJ databases">
        <title>Defined microbial consortia suppress multidrug-resistant proinflammatory Enterobacteriaceae via ecological control.</title>
        <authorList>
            <person name="Furuichi M."/>
            <person name="Kawaguchi T."/>
            <person name="Pust M."/>
            <person name="Yasuma K."/>
            <person name="Plichta D."/>
            <person name="Hasegawa N."/>
            <person name="Ohya T."/>
            <person name="Bhattarai S."/>
            <person name="Sasajima S."/>
            <person name="Aoto Y."/>
            <person name="Tuganbaev T."/>
            <person name="Yaginuma M."/>
            <person name="Ueda M."/>
            <person name="Okahashi N."/>
            <person name="Amafuji K."/>
            <person name="Kiridooshi Y."/>
            <person name="Sugita K."/>
            <person name="Strazar M."/>
            <person name="Skelly A."/>
            <person name="Suda W."/>
            <person name="Hattori M."/>
            <person name="Nakamoto N."/>
            <person name="Caballero S."/>
            <person name="Norman J."/>
            <person name="Olle B."/>
            <person name="Tanoue T."/>
            <person name="Arita M."/>
            <person name="Bucci V."/>
            <person name="Atarashi K."/>
            <person name="Xavier R."/>
            <person name="Honda K."/>
        </authorList>
    </citation>
    <scope>NUCLEOTIDE SEQUENCE [LARGE SCALE GENOMIC DNA]</scope>
    <source>
        <strain evidence="9">k34-0107-D12</strain>
    </source>
</reference>
<evidence type="ECO:0000259" key="7">
    <source>
        <dbReference type="Pfam" id="PF00534"/>
    </source>
</evidence>
<accession>A0ABQ0BRJ0</accession>